<name>A0ABV7FF03_9GAMM</name>
<reference evidence="5" key="1">
    <citation type="journal article" date="2019" name="Int. J. Syst. Evol. Microbiol.">
        <title>The Global Catalogue of Microorganisms (GCM) 10K type strain sequencing project: providing services to taxonomists for standard genome sequencing and annotation.</title>
        <authorList>
            <consortium name="The Broad Institute Genomics Platform"/>
            <consortium name="The Broad Institute Genome Sequencing Center for Infectious Disease"/>
            <person name="Wu L."/>
            <person name="Ma J."/>
        </authorList>
    </citation>
    <scope>NUCLEOTIDE SEQUENCE [LARGE SCALE GENOMIC DNA]</scope>
    <source>
        <strain evidence="5">KCTC 52237</strain>
    </source>
</reference>
<dbReference type="SMART" id="SM00271">
    <property type="entry name" value="DnaJ"/>
    <property type="match status" value="1"/>
</dbReference>
<feature type="region of interest" description="Disordered" evidence="2">
    <location>
        <begin position="143"/>
        <end position="215"/>
    </location>
</feature>
<dbReference type="CDD" id="cd06257">
    <property type="entry name" value="DnaJ"/>
    <property type="match status" value="1"/>
</dbReference>
<dbReference type="EMBL" id="JBHRTF010000004">
    <property type="protein sequence ID" value="MFC3116205.1"/>
    <property type="molecule type" value="Genomic_DNA"/>
</dbReference>
<gene>
    <name evidence="4" type="ORF">ACFODX_11600</name>
</gene>
<dbReference type="PANTHER" id="PTHR44240:SF10">
    <property type="entry name" value="J DOMAIN-CONTAINING PROTEIN"/>
    <property type="match status" value="1"/>
</dbReference>
<keyword evidence="5" id="KW-1185">Reference proteome</keyword>
<dbReference type="Gene3D" id="1.10.287.110">
    <property type="entry name" value="DnaJ domain"/>
    <property type="match status" value="1"/>
</dbReference>
<dbReference type="Pfam" id="PF05099">
    <property type="entry name" value="TerB"/>
    <property type="match status" value="1"/>
</dbReference>
<dbReference type="InterPro" id="IPR029024">
    <property type="entry name" value="TerB-like"/>
</dbReference>
<feature type="compositionally biased region" description="Low complexity" evidence="2">
    <location>
        <begin position="144"/>
        <end position="211"/>
    </location>
</feature>
<dbReference type="PANTHER" id="PTHR44240">
    <property type="entry name" value="DNAJ DOMAIN (PROKARYOTIC HEAT SHOCK PROTEIN)-RELATED"/>
    <property type="match status" value="1"/>
</dbReference>
<sequence>MPDKGKILRDGFFKAVFSFLGYVAQCDGAVNRDEVYRLKVHMKKMALSEEEQRSALVLFKAGAAPEFGASVALQEFRATTTPKLIQILLMHLLAMARADGYLVEKEVNALRWIAGELGYKSITFNHLLKIIFEQDQLALSRNSANPTATTTNNTQTTANQTNANGSDTYSAQSASQARAQTQTHSPSQNQNQNQNQNQKKAQQQSQQQTNSADNKPAMDAIINRDLQKAYKILGVNAGMTEDEMRQAYKKLASQLHPDKLLSQNLPPEQLNAATEQFKRVQVAYAFIKKYRSMYSAKSV</sequence>
<dbReference type="InterPro" id="IPR001623">
    <property type="entry name" value="DnaJ_domain"/>
</dbReference>
<dbReference type="InterPro" id="IPR052276">
    <property type="entry name" value="Diphthamide-biosynth_chaperone"/>
</dbReference>
<evidence type="ECO:0000313" key="4">
    <source>
        <dbReference type="EMBL" id="MFC3116205.1"/>
    </source>
</evidence>
<dbReference type="InterPro" id="IPR007791">
    <property type="entry name" value="DjlA_N"/>
</dbReference>
<dbReference type="Proteomes" id="UP001595555">
    <property type="component" value="Unassembled WGS sequence"/>
</dbReference>
<proteinExistence type="predicted"/>
<evidence type="ECO:0000256" key="2">
    <source>
        <dbReference type="SAM" id="MobiDB-lite"/>
    </source>
</evidence>
<dbReference type="SUPFAM" id="SSF46565">
    <property type="entry name" value="Chaperone J-domain"/>
    <property type="match status" value="1"/>
</dbReference>
<dbReference type="Gene3D" id="1.10.3680.10">
    <property type="entry name" value="TerB-like"/>
    <property type="match status" value="1"/>
</dbReference>
<dbReference type="RefSeq" id="WP_378119247.1">
    <property type="nucleotide sequence ID" value="NZ_JBHRTF010000004.1"/>
</dbReference>
<evidence type="ECO:0000313" key="5">
    <source>
        <dbReference type="Proteomes" id="UP001595555"/>
    </source>
</evidence>
<comment type="caution">
    <text evidence="4">The sequence shown here is derived from an EMBL/GenBank/DDBJ whole genome shotgun (WGS) entry which is preliminary data.</text>
</comment>
<feature type="domain" description="J" evidence="3">
    <location>
        <begin position="228"/>
        <end position="299"/>
    </location>
</feature>
<evidence type="ECO:0000256" key="1">
    <source>
        <dbReference type="ARBA" id="ARBA00023186"/>
    </source>
</evidence>
<accession>A0ABV7FF03</accession>
<evidence type="ECO:0000259" key="3">
    <source>
        <dbReference type="PROSITE" id="PS50076"/>
    </source>
</evidence>
<dbReference type="InterPro" id="IPR036869">
    <property type="entry name" value="J_dom_sf"/>
</dbReference>
<protein>
    <submittedName>
        <fullName evidence="4">DnaJ domain-containing protein</fullName>
    </submittedName>
</protein>
<dbReference type="SUPFAM" id="SSF158682">
    <property type="entry name" value="TerB-like"/>
    <property type="match status" value="1"/>
</dbReference>
<dbReference type="PRINTS" id="PR00625">
    <property type="entry name" value="JDOMAIN"/>
</dbReference>
<keyword evidence="1" id="KW-0143">Chaperone</keyword>
<dbReference type="Pfam" id="PF00226">
    <property type="entry name" value="DnaJ"/>
    <property type="match status" value="1"/>
</dbReference>
<dbReference type="PROSITE" id="PS50076">
    <property type="entry name" value="DNAJ_2"/>
    <property type="match status" value="1"/>
</dbReference>
<organism evidence="4 5">
    <name type="scientific">Cellvibrio fontiphilus</name>
    <dbReference type="NCBI Taxonomy" id="1815559"/>
    <lineage>
        <taxon>Bacteria</taxon>
        <taxon>Pseudomonadati</taxon>
        <taxon>Pseudomonadota</taxon>
        <taxon>Gammaproteobacteria</taxon>
        <taxon>Cellvibrionales</taxon>
        <taxon>Cellvibrionaceae</taxon>
        <taxon>Cellvibrio</taxon>
    </lineage>
</organism>